<dbReference type="Proteomes" id="UP000269945">
    <property type="component" value="Unassembled WGS sequence"/>
</dbReference>
<evidence type="ECO:0000313" key="1">
    <source>
        <dbReference type="EMBL" id="VCX05390.1"/>
    </source>
</evidence>
<keyword evidence="2" id="KW-1185">Reference proteome</keyword>
<name>A0A9X9Q418_GULGU</name>
<comment type="caution">
    <text evidence="1">The sequence shown here is derived from an EMBL/GenBank/DDBJ whole genome shotgun (WGS) entry which is preliminary data.</text>
</comment>
<proteinExistence type="predicted"/>
<gene>
    <name evidence="1" type="ORF">BN2614_LOCUS1</name>
</gene>
<protein>
    <submittedName>
        <fullName evidence="1">Uncharacterized protein</fullName>
    </submittedName>
</protein>
<evidence type="ECO:0000313" key="2">
    <source>
        <dbReference type="Proteomes" id="UP000269945"/>
    </source>
</evidence>
<sequence>MEAVYLKMLYLIVFFKKILKMKQSLTNCIILESVSLQRIRSPKKTLMPLKPKSFWGNWLAPLVEVIS</sequence>
<dbReference type="EMBL" id="CYRY02031172">
    <property type="protein sequence ID" value="VCX05390.1"/>
    <property type="molecule type" value="Genomic_DNA"/>
</dbReference>
<organism evidence="1 2">
    <name type="scientific">Gulo gulo</name>
    <name type="common">Wolverine</name>
    <name type="synonym">Gluton</name>
    <dbReference type="NCBI Taxonomy" id="48420"/>
    <lineage>
        <taxon>Eukaryota</taxon>
        <taxon>Metazoa</taxon>
        <taxon>Chordata</taxon>
        <taxon>Craniata</taxon>
        <taxon>Vertebrata</taxon>
        <taxon>Euteleostomi</taxon>
        <taxon>Mammalia</taxon>
        <taxon>Eutheria</taxon>
        <taxon>Laurasiatheria</taxon>
        <taxon>Carnivora</taxon>
        <taxon>Caniformia</taxon>
        <taxon>Musteloidea</taxon>
        <taxon>Mustelidae</taxon>
        <taxon>Guloninae</taxon>
        <taxon>Gulo</taxon>
    </lineage>
</organism>
<reference evidence="1 2" key="1">
    <citation type="submission" date="2018-10" db="EMBL/GenBank/DDBJ databases">
        <authorList>
            <person name="Ekblom R."/>
            <person name="Jareborg N."/>
        </authorList>
    </citation>
    <scope>NUCLEOTIDE SEQUENCE [LARGE SCALE GENOMIC DNA]</scope>
    <source>
        <tissue evidence="1">Muscle</tissue>
    </source>
</reference>
<dbReference type="AlphaFoldDB" id="A0A9X9Q418"/>
<accession>A0A9X9Q418</accession>